<dbReference type="EMBL" id="CAJVQA010028819">
    <property type="protein sequence ID" value="CAG8795443.1"/>
    <property type="molecule type" value="Genomic_DNA"/>
</dbReference>
<dbReference type="AlphaFoldDB" id="A0A9N9P252"/>
<protein>
    <submittedName>
        <fullName evidence="1">9240_t:CDS:1</fullName>
    </submittedName>
</protein>
<dbReference type="OrthoDB" id="2473913at2759"/>
<feature type="non-terminal residue" evidence="1">
    <location>
        <position position="217"/>
    </location>
</feature>
<evidence type="ECO:0000313" key="2">
    <source>
        <dbReference type="Proteomes" id="UP000789759"/>
    </source>
</evidence>
<dbReference type="Proteomes" id="UP000789759">
    <property type="component" value="Unassembled WGS sequence"/>
</dbReference>
<comment type="caution">
    <text evidence="1">The sequence shown here is derived from an EMBL/GenBank/DDBJ whole genome shotgun (WGS) entry which is preliminary data.</text>
</comment>
<sequence length="217" mass="24880">MATNKTLVLKIRNEFSTFDEACVFIENYVAQTNIVIIMAKTTKNSNGSGYRQVLFAYKKQHTNKFAITRLHLKHNHKIYSDARKFSSNMHKFDQDELGTIEKLHDTGLQTKDIYVVLISISLKILQNDENIIASIATKHTYNNVHDQDGSLFKQSSGHIEISATKHQYGHFHSNKHIHSADEVQKAEVKKKKKDNNLLPHLANMNFDSHIPLNVILE</sequence>
<keyword evidence="2" id="KW-1185">Reference proteome</keyword>
<gene>
    <name evidence="1" type="ORF">CPELLU_LOCUS17310</name>
</gene>
<accession>A0A9N9P252</accession>
<proteinExistence type="predicted"/>
<organism evidence="1 2">
    <name type="scientific">Cetraspora pellucida</name>
    <dbReference type="NCBI Taxonomy" id="1433469"/>
    <lineage>
        <taxon>Eukaryota</taxon>
        <taxon>Fungi</taxon>
        <taxon>Fungi incertae sedis</taxon>
        <taxon>Mucoromycota</taxon>
        <taxon>Glomeromycotina</taxon>
        <taxon>Glomeromycetes</taxon>
        <taxon>Diversisporales</taxon>
        <taxon>Gigasporaceae</taxon>
        <taxon>Cetraspora</taxon>
    </lineage>
</organism>
<evidence type="ECO:0000313" key="1">
    <source>
        <dbReference type="EMBL" id="CAG8795443.1"/>
    </source>
</evidence>
<name>A0A9N9P252_9GLOM</name>
<reference evidence="1" key="1">
    <citation type="submission" date="2021-06" db="EMBL/GenBank/DDBJ databases">
        <authorList>
            <person name="Kallberg Y."/>
            <person name="Tangrot J."/>
            <person name="Rosling A."/>
        </authorList>
    </citation>
    <scope>NUCLEOTIDE SEQUENCE</scope>
    <source>
        <strain evidence="1">FL966</strain>
    </source>
</reference>